<keyword evidence="3" id="KW-0547">Nucleotide-binding</keyword>
<keyword evidence="7" id="KW-1133">Transmembrane helix</keyword>
<reference evidence="9 10" key="2">
    <citation type="submission" date="2018-06" db="EMBL/GenBank/DDBJ databases">
        <title>Metagenomic assembly of (sub)arctic Cyanobacteria and their associated microbiome from non-axenic cultures.</title>
        <authorList>
            <person name="Baurain D."/>
        </authorList>
    </citation>
    <scope>NUCLEOTIDE SEQUENCE [LARGE SCALE GENOMIC DNA]</scope>
    <source>
        <strain evidence="9">ULC066bin1</strain>
    </source>
</reference>
<evidence type="ECO:0000256" key="7">
    <source>
        <dbReference type="SAM" id="Phobius"/>
    </source>
</evidence>
<keyword evidence="1" id="KW-0723">Serine/threonine-protein kinase</keyword>
<dbReference type="PROSITE" id="PS50011">
    <property type="entry name" value="PROTEIN_KINASE_DOM"/>
    <property type="match status" value="1"/>
</dbReference>
<dbReference type="SUPFAM" id="SSF56112">
    <property type="entry name" value="Protein kinase-like (PK-like)"/>
    <property type="match status" value="1"/>
</dbReference>
<gene>
    <name evidence="9" type="ORF">DCF19_04885</name>
</gene>
<dbReference type="EMBL" id="QBML01000005">
    <property type="protein sequence ID" value="PZO43289.1"/>
    <property type="molecule type" value="Genomic_DNA"/>
</dbReference>
<evidence type="ECO:0000313" key="10">
    <source>
        <dbReference type="Proteomes" id="UP000249467"/>
    </source>
</evidence>
<evidence type="ECO:0000256" key="6">
    <source>
        <dbReference type="SAM" id="MobiDB-lite"/>
    </source>
</evidence>
<keyword evidence="5" id="KW-0067">ATP-binding</keyword>
<proteinExistence type="predicted"/>
<feature type="domain" description="Protein kinase" evidence="8">
    <location>
        <begin position="1"/>
        <end position="161"/>
    </location>
</feature>
<comment type="caution">
    <text evidence="9">The sequence shown here is derived from an EMBL/GenBank/DDBJ whole genome shotgun (WGS) entry which is preliminary data.</text>
</comment>
<keyword evidence="7" id="KW-0472">Membrane</keyword>
<dbReference type="PANTHER" id="PTHR24345">
    <property type="entry name" value="SERINE/THREONINE-PROTEIN KINASE PLK"/>
    <property type="match status" value="1"/>
</dbReference>
<sequence>MQTQYSTYRTLLAPVAGYGLSEAEVQDMLRQILPHLIALHDRKQAHGAISLDTIAYDYHRMEIILLDGNGTNHPIYLAPEILQTQQATPTADIYAISVVIIVLLTGFPPEALRTPNNTWNWQELCTVSDPFMQILNTALLAEPAFRFNNAGQMLQSLQPIINPSDSTITSLGDHLGTLILPSPLLTNLSSKPSSPPTLLPTEPHSLGALNSGGNSNHKVKKLKVNFSNSQIYRKVKAAKHQSKSNIRDLARVLLTMLLGGGITVSGAIGAYFYMQPKFANNGGKNVEFANSVNQSMNQAIASIDEKKRTDDDIDKSITLAKDKHQTKGDSIESKMMLQAILFDNRMRSKSEQILTPSEQDFKKNNDLAQKADKPTNDVKWQAAIDTFKGIAPTSYWQSRGKEIIEEAKQKLTTPAVPSSQPVAVPVTNVDPPRYPTTDTYTLPQDTYTPSDTYTLPQDIYNPTYRPPTENTTSPLPPAPRVAR</sequence>
<evidence type="ECO:0000256" key="4">
    <source>
        <dbReference type="ARBA" id="ARBA00022777"/>
    </source>
</evidence>
<dbReference type="Gene3D" id="1.10.510.10">
    <property type="entry name" value="Transferase(Phosphotransferase) domain 1"/>
    <property type="match status" value="1"/>
</dbReference>
<dbReference type="PANTHER" id="PTHR24345:SF91">
    <property type="entry name" value="SERINE_THREONINE-PROTEIN KINASE PLK4"/>
    <property type="match status" value="1"/>
</dbReference>
<evidence type="ECO:0000313" key="9">
    <source>
        <dbReference type="EMBL" id="PZO43289.1"/>
    </source>
</evidence>
<feature type="transmembrane region" description="Helical" evidence="7">
    <location>
        <begin position="249"/>
        <end position="274"/>
    </location>
</feature>
<dbReference type="GO" id="GO:0005524">
    <property type="term" value="F:ATP binding"/>
    <property type="evidence" value="ECO:0007669"/>
    <property type="project" value="UniProtKB-KW"/>
</dbReference>
<evidence type="ECO:0000256" key="5">
    <source>
        <dbReference type="ARBA" id="ARBA00022840"/>
    </source>
</evidence>
<feature type="compositionally biased region" description="Polar residues" evidence="6">
    <location>
        <begin position="444"/>
        <end position="455"/>
    </location>
</feature>
<evidence type="ECO:0000256" key="1">
    <source>
        <dbReference type="ARBA" id="ARBA00022527"/>
    </source>
</evidence>
<evidence type="ECO:0000256" key="3">
    <source>
        <dbReference type="ARBA" id="ARBA00022741"/>
    </source>
</evidence>
<reference evidence="9 10" key="1">
    <citation type="submission" date="2018-04" db="EMBL/GenBank/DDBJ databases">
        <authorList>
            <person name="Go L.Y."/>
            <person name="Mitchell J.A."/>
        </authorList>
    </citation>
    <scope>NUCLEOTIDE SEQUENCE [LARGE SCALE GENOMIC DNA]</scope>
    <source>
        <strain evidence="9">ULC066bin1</strain>
    </source>
</reference>
<dbReference type="Proteomes" id="UP000249467">
    <property type="component" value="Unassembled WGS sequence"/>
</dbReference>
<protein>
    <recommendedName>
        <fullName evidence="8">Protein kinase domain-containing protein</fullName>
    </recommendedName>
</protein>
<evidence type="ECO:0000256" key="2">
    <source>
        <dbReference type="ARBA" id="ARBA00022679"/>
    </source>
</evidence>
<feature type="compositionally biased region" description="Low complexity" evidence="6">
    <location>
        <begin position="414"/>
        <end position="426"/>
    </location>
</feature>
<feature type="region of interest" description="Disordered" evidence="6">
    <location>
        <begin position="411"/>
        <end position="483"/>
    </location>
</feature>
<keyword evidence="4" id="KW-0418">Kinase</keyword>
<dbReference type="InterPro" id="IPR000719">
    <property type="entry name" value="Prot_kinase_dom"/>
</dbReference>
<keyword evidence="7" id="KW-0812">Transmembrane</keyword>
<accession>A0A2W4WN36</accession>
<evidence type="ECO:0000259" key="8">
    <source>
        <dbReference type="PROSITE" id="PS50011"/>
    </source>
</evidence>
<keyword evidence="2" id="KW-0808">Transferase</keyword>
<organism evidence="9 10">
    <name type="scientific">Pseudanabaena frigida</name>
    <dbReference type="NCBI Taxonomy" id="945775"/>
    <lineage>
        <taxon>Bacteria</taxon>
        <taxon>Bacillati</taxon>
        <taxon>Cyanobacteriota</taxon>
        <taxon>Cyanophyceae</taxon>
        <taxon>Pseudanabaenales</taxon>
        <taxon>Pseudanabaenaceae</taxon>
        <taxon>Pseudanabaena</taxon>
    </lineage>
</organism>
<dbReference type="AlphaFoldDB" id="A0A2W4WN36"/>
<dbReference type="GO" id="GO:0004674">
    <property type="term" value="F:protein serine/threonine kinase activity"/>
    <property type="evidence" value="ECO:0007669"/>
    <property type="project" value="UniProtKB-KW"/>
</dbReference>
<name>A0A2W4WN36_9CYAN</name>
<dbReference type="InterPro" id="IPR011009">
    <property type="entry name" value="Kinase-like_dom_sf"/>
</dbReference>
<feature type="compositionally biased region" description="Pro residues" evidence="6">
    <location>
        <begin position="474"/>
        <end position="483"/>
    </location>
</feature>